<dbReference type="AlphaFoldDB" id="A0A6I4U1R8"/>
<dbReference type="OrthoDB" id="7409556at2"/>
<dbReference type="RefSeq" id="WP_160616509.1">
    <property type="nucleotide sequence ID" value="NZ_WTYR01000001.1"/>
</dbReference>
<evidence type="ECO:0000313" key="2">
    <source>
        <dbReference type="EMBL" id="MXP09848.1"/>
    </source>
</evidence>
<evidence type="ECO:0008006" key="4">
    <source>
        <dbReference type="Google" id="ProtNLM"/>
    </source>
</evidence>
<dbReference type="EMBL" id="WTYR01000001">
    <property type="protein sequence ID" value="MXP09848.1"/>
    <property type="molecule type" value="Genomic_DNA"/>
</dbReference>
<gene>
    <name evidence="2" type="ORF">GRI68_06615</name>
</gene>
<protein>
    <recommendedName>
        <fullName evidence="4">DUF4892 domain-containing protein</fullName>
    </recommendedName>
</protein>
<sequence length="318" mass="32939">MRSLATGAVLPFLAYAAPVSAQIVPASAADVWDGVQSCEAITETDRVQTTRLSAAGWSEAKRRSGERGTRKLAGIYEKDGNDALIVIGREELEGKRCVVLARLESTSAYGELVKGVAELAGMPDRQEEYAYIWDRPGFTLRVEPSGKQSEPNALFTVTAIGDSASTDAPVPSPASVATPAGSSDAVLAALKACLPAVGANGFDGSVLTGSGWSKSVAQTASGADIDLYESEGSDVLITPGSGDQGGDVCLVRGQVDDGATLDNIRAALTGLYGTPEADGGDLYWIEDGSVFYLMTNFEPGGEGPFAVQIPVSYAGESE</sequence>
<reference evidence="2 3" key="1">
    <citation type="submission" date="2019-12" db="EMBL/GenBank/DDBJ databases">
        <title>Genomic-based taxomic classification of the family Erythrobacteraceae.</title>
        <authorList>
            <person name="Xu L."/>
        </authorList>
    </citation>
    <scope>NUCLEOTIDE SEQUENCE [LARGE SCALE GENOMIC DNA]</scope>
    <source>
        <strain evidence="2 3">LMG 29519</strain>
    </source>
</reference>
<comment type="caution">
    <text evidence="2">The sequence shown here is derived from an EMBL/GenBank/DDBJ whole genome shotgun (WGS) entry which is preliminary data.</text>
</comment>
<keyword evidence="3" id="KW-1185">Reference proteome</keyword>
<dbReference type="Proteomes" id="UP000429229">
    <property type="component" value="Unassembled WGS sequence"/>
</dbReference>
<feature type="signal peptide" evidence="1">
    <location>
        <begin position="1"/>
        <end position="21"/>
    </location>
</feature>
<organism evidence="2 3">
    <name type="scientific">Alteriqipengyuania halimionae</name>
    <dbReference type="NCBI Taxonomy" id="1926630"/>
    <lineage>
        <taxon>Bacteria</taxon>
        <taxon>Pseudomonadati</taxon>
        <taxon>Pseudomonadota</taxon>
        <taxon>Alphaproteobacteria</taxon>
        <taxon>Sphingomonadales</taxon>
        <taxon>Erythrobacteraceae</taxon>
        <taxon>Alteriqipengyuania</taxon>
    </lineage>
</organism>
<evidence type="ECO:0000313" key="3">
    <source>
        <dbReference type="Proteomes" id="UP000429229"/>
    </source>
</evidence>
<evidence type="ECO:0000256" key="1">
    <source>
        <dbReference type="SAM" id="SignalP"/>
    </source>
</evidence>
<accession>A0A6I4U1R8</accession>
<proteinExistence type="predicted"/>
<name>A0A6I4U1R8_9SPHN</name>
<keyword evidence="1" id="KW-0732">Signal</keyword>
<feature type="chain" id="PRO_5026281138" description="DUF4892 domain-containing protein" evidence="1">
    <location>
        <begin position="22"/>
        <end position="318"/>
    </location>
</feature>